<dbReference type="InterPro" id="IPR029059">
    <property type="entry name" value="AB_hydrolase_5"/>
</dbReference>
<gene>
    <name evidence="3" type="ORF">SAMN02745229_00763</name>
</gene>
<evidence type="ECO:0000256" key="1">
    <source>
        <dbReference type="SAM" id="SignalP"/>
    </source>
</evidence>
<sequence>MTTFTKHKAKKIILCIALALLLLIASSAIAFKIYASNYYKADAGIISEIESQHAATVTEYNEDTLLFVPADENKIKAGIVFYPGGKVEYTAYSGLMYELAQRGYMCILTRMPENLAFLDIDAADGYDDLISSVPSWYIAGHSLGGVAAGMYIGDLIENGDTMPFDGIILLASYITEDLSDTDLKLLSIYGSNDGVINLESYKENKVNWPADNTEYILDGGIHSFFGCYGIQSGDGKPAMTNVEQIRQTAAIIDSWIQ</sequence>
<dbReference type="EMBL" id="FQXK01000006">
    <property type="protein sequence ID" value="SHH67100.1"/>
    <property type="molecule type" value="Genomic_DNA"/>
</dbReference>
<dbReference type="Gene3D" id="3.40.50.1820">
    <property type="entry name" value="alpha/beta hydrolase"/>
    <property type="match status" value="1"/>
</dbReference>
<dbReference type="SUPFAM" id="SSF53474">
    <property type="entry name" value="alpha/beta-Hydrolases"/>
    <property type="match status" value="1"/>
</dbReference>
<protein>
    <submittedName>
        <fullName evidence="3">Alpha/beta hydrolase family protein</fullName>
    </submittedName>
</protein>
<evidence type="ECO:0000313" key="3">
    <source>
        <dbReference type="EMBL" id="SHH67100.1"/>
    </source>
</evidence>
<dbReference type="Proteomes" id="UP000184278">
    <property type="component" value="Unassembled WGS sequence"/>
</dbReference>
<keyword evidence="3" id="KW-0378">Hydrolase</keyword>
<keyword evidence="4" id="KW-1185">Reference proteome</keyword>
<feature type="chain" id="PRO_5038397548" evidence="1">
    <location>
        <begin position="31"/>
        <end position="257"/>
    </location>
</feature>
<dbReference type="AlphaFoldDB" id="A0A1M5UW11"/>
<dbReference type="Pfam" id="PF12695">
    <property type="entry name" value="Abhydrolase_5"/>
    <property type="match status" value="1"/>
</dbReference>
<name>A0A1M5UW11_BUTFI</name>
<feature type="domain" description="Alpha/beta hydrolase fold-5" evidence="2">
    <location>
        <begin position="78"/>
        <end position="244"/>
    </location>
</feature>
<dbReference type="GO" id="GO:0016787">
    <property type="term" value="F:hydrolase activity"/>
    <property type="evidence" value="ECO:0007669"/>
    <property type="project" value="UniProtKB-KW"/>
</dbReference>
<organism evidence="3 4">
    <name type="scientific">Butyrivibrio fibrisolvens DSM 3071</name>
    <dbReference type="NCBI Taxonomy" id="1121131"/>
    <lineage>
        <taxon>Bacteria</taxon>
        <taxon>Bacillati</taxon>
        <taxon>Bacillota</taxon>
        <taxon>Clostridia</taxon>
        <taxon>Lachnospirales</taxon>
        <taxon>Lachnospiraceae</taxon>
        <taxon>Butyrivibrio</taxon>
    </lineage>
</organism>
<proteinExistence type="predicted"/>
<dbReference type="RefSeq" id="WP_073385652.1">
    <property type="nucleotide sequence ID" value="NZ_FQXK01000006.1"/>
</dbReference>
<feature type="signal peptide" evidence="1">
    <location>
        <begin position="1"/>
        <end position="30"/>
    </location>
</feature>
<evidence type="ECO:0000313" key="4">
    <source>
        <dbReference type="Proteomes" id="UP000184278"/>
    </source>
</evidence>
<accession>A0A1M5UW11</accession>
<dbReference type="STRING" id="1121131.SAMN02745229_00763"/>
<dbReference type="OrthoDB" id="9780932at2"/>
<evidence type="ECO:0000259" key="2">
    <source>
        <dbReference type="Pfam" id="PF12695"/>
    </source>
</evidence>
<dbReference type="GeneID" id="89511546"/>
<keyword evidence="1" id="KW-0732">Signal</keyword>
<reference evidence="4" key="1">
    <citation type="submission" date="2016-11" db="EMBL/GenBank/DDBJ databases">
        <authorList>
            <person name="Varghese N."/>
            <person name="Submissions S."/>
        </authorList>
    </citation>
    <scope>NUCLEOTIDE SEQUENCE [LARGE SCALE GENOMIC DNA]</scope>
    <source>
        <strain evidence="4">DSM 3071</strain>
    </source>
</reference>
<dbReference type="InterPro" id="IPR029058">
    <property type="entry name" value="AB_hydrolase_fold"/>
</dbReference>